<dbReference type="Gene3D" id="2.60.40.10">
    <property type="entry name" value="Immunoglobulins"/>
    <property type="match status" value="2"/>
</dbReference>
<dbReference type="InterPro" id="IPR037448">
    <property type="entry name" value="Zig-8"/>
</dbReference>
<dbReference type="PROSITE" id="PS50835">
    <property type="entry name" value="IG_LIKE"/>
    <property type="match status" value="2"/>
</dbReference>
<dbReference type="FunFam" id="2.60.40.10:FF:000533">
    <property type="entry name" value="Uncharacterized protein, isoform A"/>
    <property type="match status" value="1"/>
</dbReference>
<feature type="domain" description="Ig-like" evidence="1">
    <location>
        <begin position="223"/>
        <end position="328"/>
    </location>
</feature>
<dbReference type="GO" id="GO:0050808">
    <property type="term" value="P:synapse organization"/>
    <property type="evidence" value="ECO:0007669"/>
    <property type="project" value="TreeGrafter"/>
</dbReference>
<dbReference type="SMART" id="SM00409">
    <property type="entry name" value="IG"/>
    <property type="match status" value="2"/>
</dbReference>
<dbReference type="PANTHER" id="PTHR23279">
    <property type="entry name" value="DEFECTIVE PROBOSCIS EXTENSION RESPONSE DPR -RELATED"/>
    <property type="match status" value="1"/>
</dbReference>
<accession>A0AAV1ZGS8</accession>
<dbReference type="SMART" id="SM00408">
    <property type="entry name" value="IGc2"/>
    <property type="match status" value="2"/>
</dbReference>
<evidence type="ECO:0000313" key="2">
    <source>
        <dbReference type="EMBL" id="CAL1269465.1"/>
    </source>
</evidence>
<dbReference type="Pfam" id="PF13927">
    <property type="entry name" value="Ig_3"/>
    <property type="match status" value="1"/>
</dbReference>
<dbReference type="InterPro" id="IPR013106">
    <property type="entry name" value="Ig_V-set"/>
</dbReference>
<gene>
    <name evidence="2" type="ORF">LARSCL_LOCUS4744</name>
</gene>
<dbReference type="InterPro" id="IPR003599">
    <property type="entry name" value="Ig_sub"/>
</dbReference>
<sequence length="373" mass="41970">MVISGVKVFERKMLGDKDLGFAKFGFRNGNKCSVRDRFSQDVKVCGDIFTKQDIKKRQGFMKGPTLRFQALLGLLLCVLHLFNVGQADTPSHESMNNLHLHKGRRILSTEKMPGYAPPSRVSDYWTLLSHVTPSFDNSYPKNVTTQMGQTVYLHCVVNNLGDKTVSWIRRRDFHVLTVGLDTYTTDGRFEAVHLENRNDWTLKIKFAQLWDEGIYECQVSSDPKISLFVNLSIVEAKASILGPHPLFLKTGSSINLTCVITQSPEPPVFVFWYHDDRMINYDSYSGEITMYKSSEDSTISRLFIKDATAEDSGNYTCCPSNTQATSIPVYVLNGTYGERPAAIQHDANISTSSSSSPNFSFLLFLLLTAIVPR</sequence>
<comment type="caution">
    <text evidence="2">The sequence shown here is derived from an EMBL/GenBank/DDBJ whole genome shotgun (WGS) entry which is preliminary data.</text>
</comment>
<dbReference type="PANTHER" id="PTHR23279:SF46">
    <property type="entry name" value="DEFECTIVE PROBOSCIS EXTENSION RESPONSE 10, ISOFORM A-RELATED"/>
    <property type="match status" value="1"/>
</dbReference>
<dbReference type="InterPro" id="IPR007110">
    <property type="entry name" value="Ig-like_dom"/>
</dbReference>
<dbReference type="SUPFAM" id="SSF48726">
    <property type="entry name" value="Immunoglobulin"/>
    <property type="match status" value="2"/>
</dbReference>
<dbReference type="Proteomes" id="UP001497382">
    <property type="component" value="Unassembled WGS sequence"/>
</dbReference>
<feature type="domain" description="Ig-like" evidence="1">
    <location>
        <begin position="133"/>
        <end position="221"/>
    </location>
</feature>
<dbReference type="FunFam" id="2.60.40.10:FF:000129">
    <property type="entry name" value="CLUMA_CG018772, isoform A"/>
    <property type="match status" value="1"/>
</dbReference>
<proteinExistence type="predicted"/>
<evidence type="ECO:0000313" key="3">
    <source>
        <dbReference type="Proteomes" id="UP001497382"/>
    </source>
</evidence>
<dbReference type="Pfam" id="PF07686">
    <property type="entry name" value="V-set"/>
    <property type="match status" value="1"/>
</dbReference>
<dbReference type="InterPro" id="IPR036179">
    <property type="entry name" value="Ig-like_dom_sf"/>
</dbReference>
<dbReference type="EMBL" id="CAXIEN010000041">
    <property type="protein sequence ID" value="CAL1269465.1"/>
    <property type="molecule type" value="Genomic_DNA"/>
</dbReference>
<dbReference type="CDD" id="cd00096">
    <property type="entry name" value="Ig"/>
    <property type="match status" value="1"/>
</dbReference>
<reference evidence="2 3" key="1">
    <citation type="submission" date="2024-04" db="EMBL/GenBank/DDBJ databases">
        <authorList>
            <person name="Rising A."/>
            <person name="Reimegard J."/>
            <person name="Sonavane S."/>
            <person name="Akerstrom W."/>
            <person name="Nylinder S."/>
            <person name="Hedman E."/>
            <person name="Kallberg Y."/>
        </authorList>
    </citation>
    <scope>NUCLEOTIDE SEQUENCE [LARGE SCALE GENOMIC DNA]</scope>
</reference>
<keyword evidence="3" id="KW-1185">Reference proteome</keyword>
<dbReference type="InterPro" id="IPR013783">
    <property type="entry name" value="Ig-like_fold"/>
</dbReference>
<organism evidence="2 3">
    <name type="scientific">Larinioides sclopetarius</name>
    <dbReference type="NCBI Taxonomy" id="280406"/>
    <lineage>
        <taxon>Eukaryota</taxon>
        <taxon>Metazoa</taxon>
        <taxon>Ecdysozoa</taxon>
        <taxon>Arthropoda</taxon>
        <taxon>Chelicerata</taxon>
        <taxon>Arachnida</taxon>
        <taxon>Araneae</taxon>
        <taxon>Araneomorphae</taxon>
        <taxon>Entelegynae</taxon>
        <taxon>Araneoidea</taxon>
        <taxon>Araneidae</taxon>
        <taxon>Larinioides</taxon>
    </lineage>
</organism>
<dbReference type="GO" id="GO:0032589">
    <property type="term" value="C:neuron projection membrane"/>
    <property type="evidence" value="ECO:0007669"/>
    <property type="project" value="TreeGrafter"/>
</dbReference>
<protein>
    <recommendedName>
        <fullName evidence="1">Ig-like domain-containing protein</fullName>
    </recommendedName>
</protein>
<dbReference type="SMART" id="SM00406">
    <property type="entry name" value="IGv"/>
    <property type="match status" value="2"/>
</dbReference>
<name>A0AAV1ZGS8_9ARAC</name>
<dbReference type="InterPro" id="IPR003598">
    <property type="entry name" value="Ig_sub2"/>
</dbReference>
<dbReference type="AlphaFoldDB" id="A0AAV1ZGS8"/>
<evidence type="ECO:0000259" key="1">
    <source>
        <dbReference type="PROSITE" id="PS50835"/>
    </source>
</evidence>